<name>A0AC61PPE3_9FIRM</name>
<sequence>MAKRGETRETILQAATKAFFENGFEKTSVKMILEEAHIVTGSFYHFFPSKEDLFEAVVEAFLQQYAQRVRSILDDEALDAKQIAEKVLEELKTSGEKYYTELQGDKLHWTIQLALHEMTLQAMEEPLTRALSRLKENEKIKSCLDVDDKTLARILIKGSEAVIHHEDNTGAEWFRSEKLNDNLIRFWNRIIEV</sequence>
<evidence type="ECO:0000313" key="1">
    <source>
        <dbReference type="EMBL" id="SMC83043.1"/>
    </source>
</evidence>
<dbReference type="Proteomes" id="UP000192328">
    <property type="component" value="Unassembled WGS sequence"/>
</dbReference>
<reference evidence="1" key="1">
    <citation type="submission" date="2017-04" db="EMBL/GenBank/DDBJ databases">
        <authorList>
            <person name="Varghese N."/>
            <person name="Submissions S."/>
        </authorList>
    </citation>
    <scope>NUCLEOTIDE SEQUENCE</scope>
    <source>
        <strain evidence="1">WTE2008</strain>
    </source>
</reference>
<proteinExistence type="predicted"/>
<accession>A0AC61PPE3</accession>
<comment type="caution">
    <text evidence="1">The sequence shown here is derived from an EMBL/GenBank/DDBJ whole genome shotgun (WGS) entry which is preliminary data.</text>
</comment>
<dbReference type="EMBL" id="FWXZ01000007">
    <property type="protein sequence ID" value="SMC83043.1"/>
    <property type="molecule type" value="Genomic_DNA"/>
</dbReference>
<keyword evidence="2" id="KW-1185">Reference proteome</keyword>
<evidence type="ECO:0000313" key="2">
    <source>
        <dbReference type="Proteomes" id="UP000192328"/>
    </source>
</evidence>
<protein>
    <submittedName>
        <fullName evidence="1">Transcriptional regulator, TetR family</fullName>
    </submittedName>
</protein>
<gene>
    <name evidence="1" type="ORF">SAMN06297397_2769</name>
</gene>
<organism evidence="1 2">
    <name type="scientific">Aristaeella lactis</name>
    <dbReference type="NCBI Taxonomy" id="3046383"/>
    <lineage>
        <taxon>Bacteria</taxon>
        <taxon>Bacillati</taxon>
        <taxon>Bacillota</taxon>
        <taxon>Clostridia</taxon>
        <taxon>Eubacteriales</taxon>
        <taxon>Aristaeellaceae</taxon>
        <taxon>Aristaeella</taxon>
    </lineage>
</organism>